<gene>
    <name evidence="2" type="ORF">FB555_000092</name>
</gene>
<feature type="chain" id="PRO_5030779725" description="PBP domain-containing protein" evidence="1">
    <location>
        <begin position="29"/>
        <end position="372"/>
    </location>
</feature>
<reference evidence="2 3" key="1">
    <citation type="submission" date="2020-07" db="EMBL/GenBank/DDBJ databases">
        <title>Sequencing the genomes of 1000 actinobacteria strains.</title>
        <authorList>
            <person name="Klenk H.-P."/>
        </authorList>
    </citation>
    <scope>NUCLEOTIDE SEQUENCE [LARGE SCALE GENOMIC DNA]</scope>
    <source>
        <strain evidence="2 3">DSM 23737</strain>
    </source>
</reference>
<name>A0A7W3JRQ9_9MICO</name>
<evidence type="ECO:0000313" key="2">
    <source>
        <dbReference type="EMBL" id="MBA8828021.1"/>
    </source>
</evidence>
<dbReference type="AlphaFoldDB" id="A0A7W3JRQ9"/>
<evidence type="ECO:0008006" key="4">
    <source>
        <dbReference type="Google" id="ProtNLM"/>
    </source>
</evidence>
<organism evidence="2 3">
    <name type="scientific">Alpinimonas psychrophila</name>
    <dbReference type="NCBI Taxonomy" id="748908"/>
    <lineage>
        <taxon>Bacteria</taxon>
        <taxon>Bacillati</taxon>
        <taxon>Actinomycetota</taxon>
        <taxon>Actinomycetes</taxon>
        <taxon>Micrococcales</taxon>
        <taxon>Microbacteriaceae</taxon>
        <taxon>Alpinimonas</taxon>
    </lineage>
</organism>
<dbReference type="EMBL" id="JACGWU010000001">
    <property type="protein sequence ID" value="MBA8828021.1"/>
    <property type="molecule type" value="Genomic_DNA"/>
</dbReference>
<keyword evidence="3" id="KW-1185">Reference proteome</keyword>
<protein>
    <recommendedName>
        <fullName evidence="4">PBP domain-containing protein</fullName>
    </recommendedName>
</protein>
<proteinExistence type="predicted"/>
<dbReference type="RefSeq" id="WP_182483493.1">
    <property type="nucleotide sequence ID" value="NZ_JACGWU010000001.1"/>
</dbReference>
<evidence type="ECO:0000256" key="1">
    <source>
        <dbReference type="SAM" id="SignalP"/>
    </source>
</evidence>
<dbReference type="Proteomes" id="UP000524237">
    <property type="component" value="Unassembled WGS sequence"/>
</dbReference>
<sequence length="372" mass="37698">MISKKVVALCATVGVAVSGLAFALPANAEPVSNSYSIVGSDTLEDVVSAIANGSNLTGSTVRATAGGATIGSFDATGSSSIITKPYGTRFARPNGSGDGKLALSRSIDGVGYTSNASGASGVLPLTIIADQVDIARSSSASAENTAGTLWQVPFGRDAFAYAYDSASTVAGIGTISNADMANLYLCDATTLATYAVTPVIPQAGSGTRKDWLSKLGLTETTLKTVSEGGCVTEGQEHDASALGINQIMPMSASRWVAMNTGASFAKMKSTTVLGSLVTGQSPVTGTGISMVPNATYYADTKWGRDTVLVVEFARIDSTNAKYDANLAALLNPASSQSLANLTFTGATKAGTLKGKFGFVAPLSSVAFKIAAS</sequence>
<feature type="signal peptide" evidence="1">
    <location>
        <begin position="1"/>
        <end position="28"/>
    </location>
</feature>
<accession>A0A7W3JRQ9</accession>
<dbReference type="SUPFAM" id="SSF53850">
    <property type="entry name" value="Periplasmic binding protein-like II"/>
    <property type="match status" value="1"/>
</dbReference>
<keyword evidence="1" id="KW-0732">Signal</keyword>
<evidence type="ECO:0000313" key="3">
    <source>
        <dbReference type="Proteomes" id="UP000524237"/>
    </source>
</evidence>
<comment type="caution">
    <text evidence="2">The sequence shown here is derived from an EMBL/GenBank/DDBJ whole genome shotgun (WGS) entry which is preliminary data.</text>
</comment>